<dbReference type="Proteomes" id="UP000257139">
    <property type="component" value="Unassembled WGS sequence"/>
</dbReference>
<protein>
    <submittedName>
        <fullName evidence="1">Uncharacterized protein</fullName>
    </submittedName>
</protein>
<proteinExistence type="predicted"/>
<evidence type="ECO:0000313" key="1">
    <source>
        <dbReference type="EMBL" id="SPC25570.1"/>
    </source>
</evidence>
<comment type="caution">
    <text evidence="1">The sequence shown here is derived from an EMBL/GenBank/DDBJ whole genome shotgun (WGS) entry which is preliminary data.</text>
</comment>
<organism evidence="1 2">
    <name type="scientific">Cupriavidus taiwanensis</name>
    <dbReference type="NCBI Taxonomy" id="164546"/>
    <lineage>
        <taxon>Bacteria</taxon>
        <taxon>Pseudomonadati</taxon>
        <taxon>Pseudomonadota</taxon>
        <taxon>Betaproteobacteria</taxon>
        <taxon>Burkholderiales</taxon>
        <taxon>Burkholderiaceae</taxon>
        <taxon>Cupriavidus</taxon>
    </lineage>
</organism>
<dbReference type="AlphaFoldDB" id="A0A7Z7JFD9"/>
<sequence>MGAAGVRWSHAGLVTYILSHWMTKACEKSSDGQ</sequence>
<dbReference type="EMBL" id="OGUU01000045">
    <property type="protein sequence ID" value="SPC25570.1"/>
    <property type="molecule type" value="Genomic_DNA"/>
</dbReference>
<reference evidence="1 2" key="1">
    <citation type="submission" date="2018-01" db="EMBL/GenBank/DDBJ databases">
        <authorList>
            <person name="Clerissi C."/>
        </authorList>
    </citation>
    <scope>NUCLEOTIDE SEQUENCE [LARGE SCALE GENOMIC DNA]</scope>
    <source>
        <strain evidence="1">Cupriavidus taiwanensis STM 6021</strain>
    </source>
</reference>
<gene>
    <name evidence="1" type="ORF">CBM2594_U10071</name>
</gene>
<accession>A0A7Z7JFD9</accession>
<name>A0A7Z7JFD9_9BURK</name>
<evidence type="ECO:0000313" key="2">
    <source>
        <dbReference type="Proteomes" id="UP000257139"/>
    </source>
</evidence>